<reference evidence="9 10" key="1">
    <citation type="submission" date="2019-10" db="EMBL/GenBank/DDBJ databases">
        <authorList>
            <person name="Wolf R A."/>
        </authorList>
    </citation>
    <scope>NUCLEOTIDE SEQUENCE [LARGE SCALE GENOMIC DNA]</scope>
    <source>
        <strain evidence="9">Collinsella_aerofaciens_MC2</strain>
    </source>
</reference>
<feature type="domain" description="Glycosyl hydrolases family 2 sugar binding" evidence="8">
    <location>
        <begin position="16"/>
        <end position="184"/>
    </location>
</feature>
<evidence type="ECO:0000313" key="9">
    <source>
        <dbReference type="EMBL" id="VWL96555.1"/>
    </source>
</evidence>
<evidence type="ECO:0000256" key="4">
    <source>
        <dbReference type="ARBA" id="ARBA00022801"/>
    </source>
</evidence>
<dbReference type="PRINTS" id="PR00132">
    <property type="entry name" value="GLHYDRLASE2"/>
</dbReference>
<evidence type="ECO:0000259" key="8">
    <source>
        <dbReference type="Pfam" id="PF02837"/>
    </source>
</evidence>
<evidence type="ECO:0000259" key="6">
    <source>
        <dbReference type="Pfam" id="PF00703"/>
    </source>
</evidence>
<dbReference type="InterPro" id="IPR006101">
    <property type="entry name" value="Glyco_hydro_2"/>
</dbReference>
<organism evidence="9 10">
    <name type="scientific">Collinsella aerofaciens</name>
    <dbReference type="NCBI Taxonomy" id="74426"/>
    <lineage>
        <taxon>Bacteria</taxon>
        <taxon>Bacillati</taxon>
        <taxon>Actinomycetota</taxon>
        <taxon>Coriobacteriia</taxon>
        <taxon>Coriobacteriales</taxon>
        <taxon>Coriobacteriaceae</taxon>
        <taxon>Collinsella</taxon>
    </lineage>
</organism>
<sequence>MSFDSMYPRTTSTRRIQSLDGTWDFTFDRQGVGETEKWQEVGLPNPVDMPVPASFSDIFTDKESREFCGDMWYARRVFIPGEWRNGNVDIRFDAATHRAVVYLNGIRLVEHEGGFTPFCAHANDAVRWNDWNLLVVKVNNELSHESLPLGRVKELKSGARINQPYFDFFNYSGLQRSVRLLYTPSERIVDMTVVTESVTDGTACVRYEIETDGEHEVRLFVRDADGATVVEAKGASGALEIENAHLWNIQAAYLYTFVAQIVNGDEVIDEYFDEIGLRTVAIEGRDFLVNGHPVYLKGFGRHEDSPIHGRGFDPVVARRDFELMKWMGCNSFRTSHYPYAEEELQEADREGFLVIDEVAAVGFLVSTQNFDDATKKSVAKTLFDLPGIEKTLEVHEQAVRELIDRDKNYACVCAWSLFNEPDFSTDGSVPYATQIFDLARELDPQKRPRSYTNVTRCRAGIDKCTHLADFMMLNRYDGWYVSPGPEIEDAREILVEEMHEWEELEPDKPFFFTEYGCDTMAGVHKLPSVMWSEEYQVEYFKMQHEVFDMFDWVVGEQPWNLCDFQTVEGKMRVDGNKKGAFTRDRQPKAVAFLLRDRWRAKSDYIDGFDPRSEL</sequence>
<dbReference type="EC" id="3.2.1.31" evidence="2"/>
<dbReference type="Gene3D" id="2.60.40.10">
    <property type="entry name" value="Immunoglobulins"/>
    <property type="match status" value="1"/>
</dbReference>
<feature type="domain" description="Glycoside hydrolase family 2 immunoglobulin-like beta-sandwich" evidence="6">
    <location>
        <begin position="189"/>
        <end position="278"/>
    </location>
</feature>
<dbReference type="InterPro" id="IPR036156">
    <property type="entry name" value="Beta-gal/glucu_dom_sf"/>
</dbReference>
<dbReference type="InterPro" id="IPR006104">
    <property type="entry name" value="Glyco_hydro_2_N"/>
</dbReference>
<dbReference type="InterPro" id="IPR013783">
    <property type="entry name" value="Ig-like_fold"/>
</dbReference>
<feature type="domain" description="Glycoside hydrolase family 2 catalytic" evidence="7">
    <location>
        <begin position="280"/>
        <end position="599"/>
    </location>
</feature>
<dbReference type="Proteomes" id="UP000361836">
    <property type="component" value="Unassembled WGS sequence"/>
</dbReference>
<name>A0A5K1J2I5_9ACTN</name>
<keyword evidence="4 9" id="KW-0378">Hydrolase</keyword>
<dbReference type="Pfam" id="PF02837">
    <property type="entry name" value="Glyco_hydro_2_N"/>
    <property type="match status" value="1"/>
</dbReference>
<evidence type="ECO:0000313" key="10">
    <source>
        <dbReference type="Proteomes" id="UP000361836"/>
    </source>
</evidence>
<dbReference type="SUPFAM" id="SSF51445">
    <property type="entry name" value="(Trans)glycosidases"/>
    <property type="match status" value="1"/>
</dbReference>
<dbReference type="Gene3D" id="2.60.120.260">
    <property type="entry name" value="Galactose-binding domain-like"/>
    <property type="match status" value="1"/>
</dbReference>
<dbReference type="GO" id="GO:0030246">
    <property type="term" value="F:carbohydrate binding"/>
    <property type="evidence" value="ECO:0007669"/>
    <property type="project" value="TreeGrafter"/>
</dbReference>
<dbReference type="Pfam" id="PF00703">
    <property type="entry name" value="Glyco_hydro_2"/>
    <property type="match status" value="1"/>
</dbReference>
<evidence type="ECO:0000256" key="5">
    <source>
        <dbReference type="ARBA" id="ARBA00023295"/>
    </source>
</evidence>
<dbReference type="InterPro" id="IPR006103">
    <property type="entry name" value="Glyco_hydro_2_cat"/>
</dbReference>
<dbReference type="Pfam" id="PF02836">
    <property type="entry name" value="Glyco_hydro_2_C"/>
    <property type="match status" value="1"/>
</dbReference>
<dbReference type="SUPFAM" id="SSF49785">
    <property type="entry name" value="Galactose-binding domain-like"/>
    <property type="match status" value="1"/>
</dbReference>
<proteinExistence type="inferred from homology"/>
<dbReference type="GO" id="GO:0005975">
    <property type="term" value="P:carbohydrate metabolic process"/>
    <property type="evidence" value="ECO:0007669"/>
    <property type="project" value="InterPro"/>
</dbReference>
<dbReference type="PANTHER" id="PTHR10066:SF67">
    <property type="entry name" value="BETA-GLUCURONIDASE"/>
    <property type="match status" value="1"/>
</dbReference>
<dbReference type="AlphaFoldDB" id="A0A5K1J2I5"/>
<keyword evidence="10" id="KW-1185">Reference proteome</keyword>
<comment type="similarity">
    <text evidence="1">Belongs to the glycosyl hydrolase 2 family.</text>
</comment>
<protein>
    <recommendedName>
        <fullName evidence="3">Beta-glucuronidase</fullName>
        <ecNumber evidence="2">3.2.1.31</ecNumber>
    </recommendedName>
</protein>
<dbReference type="InterPro" id="IPR008979">
    <property type="entry name" value="Galactose-bd-like_sf"/>
</dbReference>
<dbReference type="EMBL" id="CABWIE010000019">
    <property type="protein sequence ID" value="VWL96555.1"/>
    <property type="molecule type" value="Genomic_DNA"/>
</dbReference>
<dbReference type="PANTHER" id="PTHR10066">
    <property type="entry name" value="BETA-GLUCURONIDASE"/>
    <property type="match status" value="1"/>
</dbReference>
<evidence type="ECO:0000256" key="1">
    <source>
        <dbReference type="ARBA" id="ARBA00007401"/>
    </source>
</evidence>
<dbReference type="InterPro" id="IPR017853">
    <property type="entry name" value="GH"/>
</dbReference>
<dbReference type="FunFam" id="3.20.20.80:FF:000080">
    <property type="entry name" value="Beta-glucuronidase UidA"/>
    <property type="match status" value="1"/>
</dbReference>
<dbReference type="GO" id="GO:0019391">
    <property type="term" value="P:glucuronoside catabolic process"/>
    <property type="evidence" value="ECO:0007669"/>
    <property type="project" value="TreeGrafter"/>
</dbReference>
<dbReference type="SUPFAM" id="SSF49303">
    <property type="entry name" value="beta-Galactosidase/glucuronidase domain"/>
    <property type="match status" value="1"/>
</dbReference>
<dbReference type="NCBIfam" id="NF007538">
    <property type="entry name" value="PRK10150.1"/>
    <property type="match status" value="1"/>
</dbReference>
<keyword evidence="5 9" id="KW-0326">Glycosidase</keyword>
<evidence type="ECO:0000259" key="7">
    <source>
        <dbReference type="Pfam" id="PF02836"/>
    </source>
</evidence>
<dbReference type="InterPro" id="IPR006102">
    <property type="entry name" value="Ig-like_GH2"/>
</dbReference>
<dbReference type="Gene3D" id="3.20.20.80">
    <property type="entry name" value="Glycosidases"/>
    <property type="match status" value="1"/>
</dbReference>
<dbReference type="GO" id="GO:0004566">
    <property type="term" value="F:beta-glucuronidase activity"/>
    <property type="evidence" value="ECO:0007669"/>
    <property type="project" value="UniProtKB-EC"/>
</dbReference>
<gene>
    <name evidence="9" type="primary">uidA</name>
    <name evidence="9" type="ORF">KCJAJFAP_00430</name>
</gene>
<accession>A0A5K1J2I5</accession>
<evidence type="ECO:0000256" key="3">
    <source>
        <dbReference type="ARBA" id="ARBA00016205"/>
    </source>
</evidence>
<dbReference type="RefSeq" id="WP_152076638.1">
    <property type="nucleotide sequence ID" value="NZ_CAAKNU010000035.1"/>
</dbReference>
<evidence type="ECO:0000256" key="2">
    <source>
        <dbReference type="ARBA" id="ARBA00012761"/>
    </source>
</evidence>